<evidence type="ECO:0000313" key="3">
    <source>
        <dbReference type="Proteomes" id="UP000241858"/>
    </source>
</evidence>
<dbReference type="Pfam" id="PF13274">
    <property type="entry name" value="SocA_Panacea"/>
    <property type="match status" value="1"/>
</dbReference>
<name>A0A2T3HVU3_9GAMM</name>
<evidence type="ECO:0000259" key="1">
    <source>
        <dbReference type="Pfam" id="PF13274"/>
    </source>
</evidence>
<dbReference type="Proteomes" id="UP000241858">
    <property type="component" value="Unassembled WGS sequence"/>
</dbReference>
<dbReference type="OrthoDB" id="5196093at2"/>
<sequence length="182" mass="21134">MSSARVTRKSYAELRNSFIGGLLMENVIMNVIKYILQAYPYKDELSASRLTKMLYLTDWKAALEHDRQLTNTIWHFHHYGPYVDDFVRMAKDDPDITVINTTTVFGGNKQLFQLSNNASDKFTITPQLKEIVDFVINATKDKNYEDFIKLVYSTYPVLSSSKYSDLDLVKKAREYKAHRIAQ</sequence>
<organism evidence="2 3">
    <name type="scientific">Photobacterium aquimaris</name>
    <dbReference type="NCBI Taxonomy" id="512643"/>
    <lineage>
        <taxon>Bacteria</taxon>
        <taxon>Pseudomonadati</taxon>
        <taxon>Pseudomonadota</taxon>
        <taxon>Gammaproteobacteria</taxon>
        <taxon>Vibrionales</taxon>
        <taxon>Vibrionaceae</taxon>
        <taxon>Photobacterium</taxon>
    </lineage>
</organism>
<protein>
    <submittedName>
        <fullName evidence="2">DUF4065 domain-containing protein</fullName>
    </submittedName>
</protein>
<proteinExistence type="predicted"/>
<dbReference type="EMBL" id="PYLY01000029">
    <property type="protein sequence ID" value="PSU02760.1"/>
    <property type="molecule type" value="Genomic_DNA"/>
</dbReference>
<dbReference type="InterPro" id="IPR025272">
    <property type="entry name" value="SocA_Panacea"/>
</dbReference>
<dbReference type="AlphaFoldDB" id="A0A2T3HVU3"/>
<comment type="caution">
    <text evidence="2">The sequence shown here is derived from an EMBL/GenBank/DDBJ whole genome shotgun (WGS) entry which is preliminary data.</text>
</comment>
<feature type="domain" description="Antitoxin SocA-like Panacea" evidence="1">
    <location>
        <begin position="50"/>
        <end position="153"/>
    </location>
</feature>
<reference evidence="2 3" key="1">
    <citation type="submission" date="2018-03" db="EMBL/GenBank/DDBJ databases">
        <title>Whole genome sequencing of Histamine producing bacteria.</title>
        <authorList>
            <person name="Butler K."/>
        </authorList>
    </citation>
    <scope>NUCLEOTIDE SEQUENCE [LARGE SCALE GENOMIC DNA]</scope>
    <source>
        <strain evidence="2 3">DSM 23343</strain>
    </source>
</reference>
<evidence type="ECO:0000313" key="2">
    <source>
        <dbReference type="EMBL" id="PSU02760.1"/>
    </source>
</evidence>
<gene>
    <name evidence="2" type="ORF">C0W81_13705</name>
</gene>
<accession>A0A2T3HVU3</accession>